<feature type="non-terminal residue" evidence="2">
    <location>
        <position position="1"/>
    </location>
</feature>
<feature type="non-terminal residue" evidence="2">
    <location>
        <position position="1006"/>
    </location>
</feature>
<accession>A0ABN7UN59</accession>
<gene>
    <name evidence="2" type="ORF">GMARGA_LOCUS7700</name>
</gene>
<evidence type="ECO:0000313" key="2">
    <source>
        <dbReference type="EMBL" id="CAG8618159.1"/>
    </source>
</evidence>
<keyword evidence="1" id="KW-0472">Membrane</keyword>
<name>A0ABN7UN59_GIGMA</name>
<feature type="transmembrane region" description="Helical" evidence="1">
    <location>
        <begin position="6"/>
        <end position="30"/>
    </location>
</feature>
<comment type="caution">
    <text evidence="2">The sequence shown here is derived from an EMBL/GenBank/DDBJ whole genome shotgun (WGS) entry which is preliminary data.</text>
</comment>
<keyword evidence="1" id="KW-1133">Transmembrane helix</keyword>
<dbReference type="Proteomes" id="UP000789901">
    <property type="component" value="Unassembled WGS sequence"/>
</dbReference>
<keyword evidence="1" id="KW-0812">Transmembrane</keyword>
<evidence type="ECO:0000313" key="3">
    <source>
        <dbReference type="Proteomes" id="UP000789901"/>
    </source>
</evidence>
<organism evidence="2 3">
    <name type="scientific">Gigaspora margarita</name>
    <dbReference type="NCBI Taxonomy" id="4874"/>
    <lineage>
        <taxon>Eukaryota</taxon>
        <taxon>Fungi</taxon>
        <taxon>Fungi incertae sedis</taxon>
        <taxon>Mucoromycota</taxon>
        <taxon>Glomeromycotina</taxon>
        <taxon>Glomeromycetes</taxon>
        <taxon>Diversisporales</taxon>
        <taxon>Gigasporaceae</taxon>
        <taxon>Gigaspora</taxon>
    </lineage>
</organism>
<reference evidence="2 3" key="1">
    <citation type="submission" date="2021-06" db="EMBL/GenBank/DDBJ databases">
        <authorList>
            <person name="Kallberg Y."/>
            <person name="Tangrot J."/>
            <person name="Rosling A."/>
        </authorList>
    </citation>
    <scope>NUCLEOTIDE SEQUENCE [LARGE SCALE GENOMIC DNA]</scope>
    <source>
        <strain evidence="2 3">120-4 pot B 10/14</strain>
    </source>
</reference>
<dbReference type="EMBL" id="CAJVQB010003804">
    <property type="protein sequence ID" value="CAG8618159.1"/>
    <property type="molecule type" value="Genomic_DNA"/>
</dbReference>
<keyword evidence="3" id="KW-1185">Reference proteome</keyword>
<protein>
    <submittedName>
        <fullName evidence="2">31976_t:CDS:1</fullName>
    </submittedName>
</protein>
<sequence length="1006" mass="116569">MPELEISTISIGFILIVTCFYYFCFDYFVLKKYKFKHDLNKFINEQETQFFAGSSACDFSAQSNNNSSGKFRARLVISSKRKDSFLLENHIELSATTKFAENPLDDESPVNNIYLEIQYSQLEMIIEKETIKPSKALIDKVTEALSHNNPYHELVEVFRSYGYFVPKKVFLGNKLYRMACLIANEKSLEPTIKTTEWTENFTKDIYVDILSQWETLIMPHSIDETYLISINGNIIMKDDIEKWIRSCSKSYCNSLKPISWCELYPLYEIFEKDLRQKVKSVLGINDQSENFIKEKVLMTGSILIKDGAYYYRVTFPTILNSNKYQIFGKLMTKDGRLIDETVVKFKSMDIRGFSAKIENFKATELMNSLIVWLMIGIPGEVGFFSTKTRNVIILNSGINKCPQNLNTTVKIPELLHPNSIIVTSFIYPSSNNEQNFVVKFPYYHNNNDEIELKICDYSSSFQNDTDCELSSSDDEFERFDVSIRWFILLFPENFEFTGGDVDFDSVVTIIHLKAIGINDQSEKFKHELIKLQEINFFADSSACDFNVRPSNNSSFGKFRARLVISSERINSFLLENHIELSAFSEITTKFAKNLFDDGLPVNDIYLEIQYLQTELIIEKETIKLSKALIDKVTEALKDLNPYHKLVEIFSSYGYFIPKKVILGNKIYRMTCLIANEKPLKQCIQTTEWTENFTKDTYDDILSQWENLIKPHSIDETYLVSINGNIIMKDDIEKWITSCSRSYCNSLKPISWYELYPLYEIFEKDLRQKVKSVLGINDQSENFTREKVLMTGSILIEDDAYYYRVTFPTLLNSNKYQIFGKLMTKDGTPIDETVVKFKSMDIRGFSAKVEKFNVTDEILKNSQIAWLMIGIPGEVGFFSTKTRDIIILNSGTKQCPSNLKTTIEFPETLPSNSIIVTSFIYPSLNNEPSFVAKFQYYYNNEIKLKIYDYSSSFQNDIDSEPFNSDDEFEIFEFSIQWFILLFPEDSEFNGPDVDPDFPVTSVHLKAI</sequence>
<evidence type="ECO:0000256" key="1">
    <source>
        <dbReference type="SAM" id="Phobius"/>
    </source>
</evidence>
<proteinExistence type="predicted"/>